<dbReference type="EMBL" id="AXCN02000083">
    <property type="status" value="NOT_ANNOTATED_CDS"/>
    <property type="molecule type" value="Genomic_DNA"/>
</dbReference>
<keyword evidence="1" id="KW-0812">Transmembrane</keyword>
<dbReference type="EnsemblMetazoa" id="AFAF008814-RA">
    <property type="protein sequence ID" value="AFAF008814-PA"/>
    <property type="gene ID" value="AFAF008814"/>
</dbReference>
<keyword evidence="1" id="KW-0472">Membrane</keyword>
<protein>
    <submittedName>
        <fullName evidence="2">Uncharacterized protein</fullName>
    </submittedName>
</protein>
<dbReference type="AlphaFoldDB" id="A0A182QEZ3"/>
<evidence type="ECO:0000313" key="3">
    <source>
        <dbReference type="Proteomes" id="UP000075886"/>
    </source>
</evidence>
<reference evidence="3" key="1">
    <citation type="submission" date="2014-01" db="EMBL/GenBank/DDBJ databases">
        <title>The Genome Sequence of Anopheles farauti FAR1 (V2).</title>
        <authorList>
            <consortium name="The Broad Institute Genomics Platform"/>
            <person name="Neafsey D.E."/>
            <person name="Besansky N."/>
            <person name="Howell P."/>
            <person name="Walton C."/>
            <person name="Young S.K."/>
            <person name="Zeng Q."/>
            <person name="Gargeya S."/>
            <person name="Fitzgerald M."/>
            <person name="Haas B."/>
            <person name="Abouelleil A."/>
            <person name="Allen A.W."/>
            <person name="Alvarado L."/>
            <person name="Arachchi H.M."/>
            <person name="Berlin A.M."/>
            <person name="Chapman S.B."/>
            <person name="Gainer-Dewar J."/>
            <person name="Goldberg J."/>
            <person name="Griggs A."/>
            <person name="Gujja S."/>
            <person name="Hansen M."/>
            <person name="Howarth C."/>
            <person name="Imamovic A."/>
            <person name="Ireland A."/>
            <person name="Larimer J."/>
            <person name="McCowan C."/>
            <person name="Murphy C."/>
            <person name="Pearson M."/>
            <person name="Poon T.W."/>
            <person name="Priest M."/>
            <person name="Roberts A."/>
            <person name="Saif S."/>
            <person name="Shea T."/>
            <person name="Sisk P."/>
            <person name="Sykes S."/>
            <person name="Wortman J."/>
            <person name="Nusbaum C."/>
            <person name="Birren B."/>
        </authorList>
    </citation>
    <scope>NUCLEOTIDE SEQUENCE [LARGE SCALE GENOMIC DNA]</scope>
    <source>
        <strain evidence="3">FAR1</strain>
    </source>
</reference>
<proteinExistence type="predicted"/>
<name>A0A182QEZ3_9DIPT</name>
<keyword evidence="1" id="KW-1133">Transmembrane helix</keyword>
<organism evidence="2 3">
    <name type="scientific">Anopheles farauti</name>
    <dbReference type="NCBI Taxonomy" id="69004"/>
    <lineage>
        <taxon>Eukaryota</taxon>
        <taxon>Metazoa</taxon>
        <taxon>Ecdysozoa</taxon>
        <taxon>Arthropoda</taxon>
        <taxon>Hexapoda</taxon>
        <taxon>Insecta</taxon>
        <taxon>Pterygota</taxon>
        <taxon>Neoptera</taxon>
        <taxon>Endopterygota</taxon>
        <taxon>Diptera</taxon>
        <taxon>Nematocera</taxon>
        <taxon>Culicoidea</taxon>
        <taxon>Culicidae</taxon>
        <taxon>Anophelinae</taxon>
        <taxon>Anopheles</taxon>
    </lineage>
</organism>
<feature type="transmembrane region" description="Helical" evidence="1">
    <location>
        <begin position="35"/>
        <end position="52"/>
    </location>
</feature>
<evidence type="ECO:0000313" key="2">
    <source>
        <dbReference type="EnsemblMetazoa" id="AFAF008814-PA"/>
    </source>
</evidence>
<dbReference type="Proteomes" id="UP000075886">
    <property type="component" value="Unassembled WGS sequence"/>
</dbReference>
<dbReference type="VEuPathDB" id="VectorBase:AFAF008814"/>
<accession>A0A182QEZ3</accession>
<sequence length="116" mass="12733">MAKYRSSAVTGMGTVHDPRARTSCAAISATAHRCCVANIIPACVHYLIFIFHSTHPKLQFRIIACMCCIFLSLLTNGKCGGSRLPYFLSANKLLENLAESKTAFNATKLAQVRYYA</sequence>
<feature type="transmembrane region" description="Helical" evidence="1">
    <location>
        <begin position="58"/>
        <end position="75"/>
    </location>
</feature>
<reference evidence="2" key="2">
    <citation type="submission" date="2020-05" db="UniProtKB">
        <authorList>
            <consortium name="EnsemblMetazoa"/>
        </authorList>
    </citation>
    <scope>IDENTIFICATION</scope>
    <source>
        <strain evidence="2">FAR1</strain>
    </source>
</reference>
<keyword evidence="3" id="KW-1185">Reference proteome</keyword>
<evidence type="ECO:0000256" key="1">
    <source>
        <dbReference type="SAM" id="Phobius"/>
    </source>
</evidence>